<name>H1Y5J9_9SPHI</name>
<dbReference type="HOGENOM" id="CLU_079066_1_0_10"/>
<dbReference type="OrthoDB" id="637707at2"/>
<keyword evidence="3" id="KW-1185">Reference proteome</keyword>
<proteinExistence type="predicted"/>
<protein>
    <recommendedName>
        <fullName evidence="4">DUF4249 domain-containing protein</fullName>
    </recommendedName>
</protein>
<evidence type="ECO:0000256" key="1">
    <source>
        <dbReference type="SAM" id="SignalP"/>
    </source>
</evidence>
<keyword evidence="1" id="KW-0732">Signal</keyword>
<evidence type="ECO:0000313" key="2">
    <source>
        <dbReference type="EMBL" id="EHQ29351.1"/>
    </source>
</evidence>
<dbReference type="EMBL" id="CM001403">
    <property type="protein sequence ID" value="EHQ29351.1"/>
    <property type="molecule type" value="Genomic_DNA"/>
</dbReference>
<dbReference type="Pfam" id="PF14054">
    <property type="entry name" value="DUF4249"/>
    <property type="match status" value="1"/>
</dbReference>
<dbReference type="RefSeq" id="WP_008510506.1">
    <property type="nucleotide sequence ID" value="NZ_CM001403.1"/>
</dbReference>
<dbReference type="eggNOG" id="ENOG502ZCA0">
    <property type="taxonomic scope" value="Bacteria"/>
</dbReference>
<dbReference type="InterPro" id="IPR025345">
    <property type="entry name" value="DUF4249"/>
</dbReference>
<sequence length="265" mass="29082">MYHFKLLAVCVMCLGFMACQRVIDVDIAVADAQPLVIEGNLTDKTGAQTVSISRVVAYSSSNVYPTVSGARVTITDASGNIYKLPETAKAGTYGINSFKGKTANLYTLTIKLADQTYTAASVMPMAVNLDSLSLSYQVFGTTQVKTVSVNYRDPVNIPNQYRYVMYVNGVQVKRIFVENDNLTDGRVVSSTLYQREIELMKGDKVEVEMQCIDEGIYNYWTSLNNQSASTLVNASAPANPPSNFDNNALGYFSAHTSQRKLLIIP</sequence>
<feature type="chain" id="PRO_5003558217" description="DUF4249 domain-containing protein" evidence="1">
    <location>
        <begin position="22"/>
        <end position="265"/>
    </location>
</feature>
<organism evidence="2 3">
    <name type="scientific">Mucilaginibacter paludis DSM 18603</name>
    <dbReference type="NCBI Taxonomy" id="714943"/>
    <lineage>
        <taxon>Bacteria</taxon>
        <taxon>Pseudomonadati</taxon>
        <taxon>Bacteroidota</taxon>
        <taxon>Sphingobacteriia</taxon>
        <taxon>Sphingobacteriales</taxon>
        <taxon>Sphingobacteriaceae</taxon>
        <taxon>Mucilaginibacter</taxon>
    </lineage>
</organism>
<evidence type="ECO:0000313" key="3">
    <source>
        <dbReference type="Proteomes" id="UP000002774"/>
    </source>
</evidence>
<dbReference type="PROSITE" id="PS51257">
    <property type="entry name" value="PROKAR_LIPOPROTEIN"/>
    <property type="match status" value="1"/>
</dbReference>
<dbReference type="AlphaFoldDB" id="H1Y5J9"/>
<gene>
    <name evidence="2" type="ORF">Mucpa_5276</name>
</gene>
<feature type="signal peptide" evidence="1">
    <location>
        <begin position="1"/>
        <end position="21"/>
    </location>
</feature>
<accession>H1Y5J9</accession>
<reference evidence="2" key="1">
    <citation type="submission" date="2011-09" db="EMBL/GenBank/DDBJ databases">
        <title>The permanent draft genome of Mucilaginibacter paludis DSM 18603.</title>
        <authorList>
            <consortium name="US DOE Joint Genome Institute (JGI-PGF)"/>
            <person name="Lucas S."/>
            <person name="Han J."/>
            <person name="Lapidus A."/>
            <person name="Bruce D."/>
            <person name="Goodwin L."/>
            <person name="Pitluck S."/>
            <person name="Peters L."/>
            <person name="Kyrpides N."/>
            <person name="Mavromatis K."/>
            <person name="Ivanova N."/>
            <person name="Mikhailova N."/>
            <person name="Held B."/>
            <person name="Detter J.C."/>
            <person name="Tapia R."/>
            <person name="Han C."/>
            <person name="Land M."/>
            <person name="Hauser L."/>
            <person name="Markowitz V."/>
            <person name="Cheng J.-F."/>
            <person name="Hugenholtz P."/>
            <person name="Woyke T."/>
            <person name="Wu D."/>
            <person name="Tindall B."/>
            <person name="Brambilla E."/>
            <person name="Klenk H.-P."/>
            <person name="Eisen J.A."/>
        </authorList>
    </citation>
    <scope>NUCLEOTIDE SEQUENCE [LARGE SCALE GENOMIC DNA]</scope>
    <source>
        <strain evidence="2">DSM 18603</strain>
    </source>
</reference>
<dbReference type="Proteomes" id="UP000002774">
    <property type="component" value="Chromosome"/>
</dbReference>
<dbReference type="STRING" id="714943.Mucpa_5276"/>
<evidence type="ECO:0008006" key="4">
    <source>
        <dbReference type="Google" id="ProtNLM"/>
    </source>
</evidence>